<keyword evidence="5" id="KW-0560">Oxidoreductase</keyword>
<dbReference type="InterPro" id="IPR011032">
    <property type="entry name" value="GroES-like_sf"/>
</dbReference>
<dbReference type="SMART" id="SM00829">
    <property type="entry name" value="PKS_ER"/>
    <property type="match status" value="1"/>
</dbReference>
<protein>
    <recommendedName>
        <fullName evidence="7">Sorbitol dehydrogenase</fullName>
    </recommendedName>
    <alternativeName>
        <fullName evidence="8">Polyol dehydrogenase</fullName>
    </alternativeName>
</protein>
<dbReference type="SUPFAM" id="SSF50129">
    <property type="entry name" value="GroES-like"/>
    <property type="match status" value="1"/>
</dbReference>
<evidence type="ECO:0000256" key="3">
    <source>
        <dbReference type="ARBA" id="ARBA00022723"/>
    </source>
</evidence>
<dbReference type="GeneID" id="108671651"/>
<dbReference type="PROSITE" id="PS00059">
    <property type="entry name" value="ADH_ZINC"/>
    <property type="match status" value="1"/>
</dbReference>
<feature type="domain" description="Enoyl reductase (ER)" evidence="10">
    <location>
        <begin position="14"/>
        <end position="350"/>
    </location>
</feature>
<evidence type="ECO:0000259" key="10">
    <source>
        <dbReference type="SMART" id="SM00829"/>
    </source>
</evidence>
<evidence type="ECO:0000313" key="12">
    <source>
        <dbReference type="RefSeq" id="XP_018014712.1"/>
    </source>
</evidence>
<comment type="similarity">
    <text evidence="2 9">Belongs to the zinc-containing alcohol dehydrogenase family.</text>
</comment>
<dbReference type="GO" id="GO:0006062">
    <property type="term" value="P:sorbitol catabolic process"/>
    <property type="evidence" value="ECO:0007669"/>
    <property type="project" value="TreeGrafter"/>
</dbReference>
<evidence type="ECO:0000256" key="9">
    <source>
        <dbReference type="RuleBase" id="RU361277"/>
    </source>
</evidence>
<dbReference type="RefSeq" id="XP_018014712.1">
    <property type="nucleotide sequence ID" value="XM_018159223.2"/>
</dbReference>
<dbReference type="KEGG" id="hazt:108671651"/>
<dbReference type="Gene3D" id="3.90.180.10">
    <property type="entry name" value="Medium-chain alcohol dehydrogenases, catalytic domain"/>
    <property type="match status" value="1"/>
</dbReference>
<evidence type="ECO:0000256" key="8">
    <source>
        <dbReference type="ARBA" id="ARBA00032485"/>
    </source>
</evidence>
<dbReference type="FunFam" id="3.40.50.720:FF:000068">
    <property type="entry name" value="Sorbitol dehydrogenase"/>
    <property type="match status" value="1"/>
</dbReference>
<dbReference type="InterPro" id="IPR013149">
    <property type="entry name" value="ADH-like_C"/>
</dbReference>
<comment type="cofactor">
    <cofactor evidence="1 9">
        <name>Zn(2+)</name>
        <dbReference type="ChEBI" id="CHEBI:29105"/>
    </cofactor>
</comment>
<name>A0A8B7NM29_HYAAZ</name>
<dbReference type="InterPro" id="IPR036291">
    <property type="entry name" value="NAD(P)-bd_dom_sf"/>
</dbReference>
<dbReference type="InterPro" id="IPR002328">
    <property type="entry name" value="ADH_Zn_CS"/>
</dbReference>
<dbReference type="CDD" id="cd05285">
    <property type="entry name" value="sorbitol_DH"/>
    <property type="match status" value="1"/>
</dbReference>
<gene>
    <name evidence="12" type="primary">LOC108671651</name>
</gene>
<keyword evidence="6" id="KW-0520">NAD</keyword>
<dbReference type="InterPro" id="IPR013154">
    <property type="entry name" value="ADH-like_N"/>
</dbReference>
<keyword evidence="3 9" id="KW-0479">Metal-binding</keyword>
<evidence type="ECO:0000256" key="7">
    <source>
        <dbReference type="ARBA" id="ARBA00026132"/>
    </source>
</evidence>
<dbReference type="InterPro" id="IPR020843">
    <property type="entry name" value="ER"/>
</dbReference>
<accession>A0A8B7NM29</accession>
<dbReference type="Gene3D" id="3.40.50.720">
    <property type="entry name" value="NAD(P)-binding Rossmann-like Domain"/>
    <property type="match status" value="1"/>
</dbReference>
<evidence type="ECO:0000256" key="5">
    <source>
        <dbReference type="ARBA" id="ARBA00023002"/>
    </source>
</evidence>
<sequence length="354" mass="37603">MAPGTENLSAVLYGISDLRLEQREVKKPGDHDVLLRMGQVGICGSDVSYLTKGRIGDFIVKDPMVLGHEAAGTVVECGSKVTNLKCGDRVAIEPGVPCRRCDFCKGGRYNLCKKVFFCATPPDDGNLCQYYLHDADFCFKLPDHVTLEEGAFLEPLSVGVHAARRAGVTLGSRVLICGAGPIGLVSMMAARSMGATSICITDISESRLQFAKSQGADAVVLVKPGSDDKLLADAVEEQMGGVRPDITIECSGAESSIRLAILATESGGVVVLVGLGPPEVKVPMVDAAVREVDIRGIFRYANCYPLALNLIASGRVDVKPLITHRFSLTEAREAFETARTGAGGAVKVMINCEI</sequence>
<keyword evidence="4 9" id="KW-0862">Zinc</keyword>
<evidence type="ECO:0000256" key="2">
    <source>
        <dbReference type="ARBA" id="ARBA00008072"/>
    </source>
</evidence>
<dbReference type="Pfam" id="PF08240">
    <property type="entry name" value="ADH_N"/>
    <property type="match status" value="1"/>
</dbReference>
<dbReference type="PANTHER" id="PTHR43161:SF9">
    <property type="entry name" value="SORBITOL DEHYDROGENASE"/>
    <property type="match status" value="1"/>
</dbReference>
<organism evidence="11 12">
    <name type="scientific">Hyalella azteca</name>
    <name type="common">Amphipod</name>
    <dbReference type="NCBI Taxonomy" id="294128"/>
    <lineage>
        <taxon>Eukaryota</taxon>
        <taxon>Metazoa</taxon>
        <taxon>Ecdysozoa</taxon>
        <taxon>Arthropoda</taxon>
        <taxon>Crustacea</taxon>
        <taxon>Multicrustacea</taxon>
        <taxon>Malacostraca</taxon>
        <taxon>Eumalacostraca</taxon>
        <taxon>Peracarida</taxon>
        <taxon>Amphipoda</taxon>
        <taxon>Senticaudata</taxon>
        <taxon>Talitrida</taxon>
        <taxon>Talitroidea</taxon>
        <taxon>Hyalellidae</taxon>
        <taxon>Hyalella</taxon>
    </lineage>
</organism>
<reference evidence="12" key="1">
    <citation type="submission" date="2025-08" db="UniProtKB">
        <authorList>
            <consortium name="RefSeq"/>
        </authorList>
    </citation>
    <scope>IDENTIFICATION</scope>
    <source>
        <tissue evidence="12">Whole organism</tissue>
    </source>
</reference>
<dbReference type="Proteomes" id="UP000694843">
    <property type="component" value="Unplaced"/>
</dbReference>
<dbReference type="PANTHER" id="PTHR43161">
    <property type="entry name" value="SORBITOL DEHYDROGENASE"/>
    <property type="match status" value="1"/>
</dbReference>
<dbReference type="GO" id="GO:0008270">
    <property type="term" value="F:zinc ion binding"/>
    <property type="evidence" value="ECO:0007669"/>
    <property type="project" value="InterPro"/>
</dbReference>
<dbReference type="AlphaFoldDB" id="A0A8B7NM29"/>
<evidence type="ECO:0000256" key="4">
    <source>
        <dbReference type="ARBA" id="ARBA00022833"/>
    </source>
</evidence>
<evidence type="ECO:0000256" key="1">
    <source>
        <dbReference type="ARBA" id="ARBA00001947"/>
    </source>
</evidence>
<dbReference type="GO" id="GO:0003939">
    <property type="term" value="F:L-iditol 2-dehydrogenase (NAD+) activity"/>
    <property type="evidence" value="ECO:0007669"/>
    <property type="project" value="TreeGrafter"/>
</dbReference>
<keyword evidence="11" id="KW-1185">Reference proteome</keyword>
<dbReference type="OMA" id="FETWYAM"/>
<dbReference type="OrthoDB" id="1879366at2759"/>
<dbReference type="Pfam" id="PF00107">
    <property type="entry name" value="ADH_zinc_N"/>
    <property type="match status" value="1"/>
</dbReference>
<evidence type="ECO:0000256" key="6">
    <source>
        <dbReference type="ARBA" id="ARBA00023027"/>
    </source>
</evidence>
<evidence type="ECO:0000313" key="11">
    <source>
        <dbReference type="Proteomes" id="UP000694843"/>
    </source>
</evidence>
<dbReference type="InterPro" id="IPR045306">
    <property type="entry name" value="SDH-like"/>
</dbReference>
<dbReference type="SUPFAM" id="SSF51735">
    <property type="entry name" value="NAD(P)-binding Rossmann-fold domains"/>
    <property type="match status" value="1"/>
</dbReference>
<proteinExistence type="inferred from homology"/>